<organism evidence="1 2">
    <name type="scientific">Naegleria lovaniensis</name>
    <name type="common">Amoeba</name>
    <dbReference type="NCBI Taxonomy" id="51637"/>
    <lineage>
        <taxon>Eukaryota</taxon>
        <taxon>Discoba</taxon>
        <taxon>Heterolobosea</taxon>
        <taxon>Tetramitia</taxon>
        <taxon>Eutetramitia</taxon>
        <taxon>Vahlkampfiidae</taxon>
        <taxon>Naegleria</taxon>
    </lineage>
</organism>
<dbReference type="Proteomes" id="UP000816034">
    <property type="component" value="Unassembled WGS sequence"/>
</dbReference>
<gene>
    <name evidence="1" type="ORF">C9374_009328</name>
</gene>
<reference evidence="1 2" key="1">
    <citation type="journal article" date="2018" name="BMC Genomics">
        <title>The genome of Naegleria lovaniensis, the basis for a comparative approach to unravel pathogenicity factors of the human pathogenic amoeba N. fowleri.</title>
        <authorList>
            <person name="Liechti N."/>
            <person name="Schurch N."/>
            <person name="Bruggmann R."/>
            <person name="Wittwer M."/>
        </authorList>
    </citation>
    <scope>NUCLEOTIDE SEQUENCE [LARGE SCALE GENOMIC DNA]</scope>
    <source>
        <strain evidence="1 2">ATCC 30569</strain>
    </source>
</reference>
<comment type="caution">
    <text evidence="1">The sequence shown here is derived from an EMBL/GenBank/DDBJ whole genome shotgun (WGS) entry which is preliminary data.</text>
</comment>
<protein>
    <submittedName>
        <fullName evidence="1">Uncharacterized protein</fullName>
    </submittedName>
</protein>
<name>A0AA88GHD6_NAELO</name>
<accession>A0AA88GHD6</accession>
<evidence type="ECO:0000313" key="2">
    <source>
        <dbReference type="Proteomes" id="UP000816034"/>
    </source>
</evidence>
<dbReference type="GeneID" id="68101782"/>
<dbReference type="SUPFAM" id="SSF50985">
    <property type="entry name" value="RCC1/BLIP-II"/>
    <property type="match status" value="1"/>
</dbReference>
<dbReference type="InterPro" id="IPR009091">
    <property type="entry name" value="RCC1/BLIP-II"/>
</dbReference>
<proteinExistence type="predicted"/>
<evidence type="ECO:0000313" key="1">
    <source>
        <dbReference type="EMBL" id="KAG2377417.1"/>
    </source>
</evidence>
<dbReference type="EMBL" id="PYSW02000038">
    <property type="protein sequence ID" value="KAG2377417.1"/>
    <property type="molecule type" value="Genomic_DNA"/>
</dbReference>
<dbReference type="AlphaFoldDB" id="A0AA88GHD6"/>
<sequence length="424" mass="48246">MKLFILSLSSQKKSSRKQHEYLSSLIGTTSTVSRGGNHSKLPITEINLNDEVQQVEIDELNEVEDLVGSPSLIYVLDRYTRQVFELSSNESDRANVDDLSTSHIKWKVEKLQFGTEDTTAHLRVLKISTYTEHALFLLEDMRTRETFLYGRGSNAYSRLSNDENIDLDQPVFSPHLQLHNNQSRVTHVGCCFSFSVCIVNDTDVHMTGQNWIDNSTGYHNWVNRAHVCPKPVKSLHCGNFHFIILLVDGSMCVAGSYSSGQLIMTNITPFQQIPTSWSFHAGVYAKLGTNCSLLTSMSNTYHFFGGPPFKVEGDDRRVKSPLVMDHHDSKEFPYDEAFLGREYGAFHFKKNHLLYILGNANGISYNHIIRYSSLFSTQPHICTLPMHIVFYLNPTQSAFHKKLLEKVYLESQHTISDMLIATQH</sequence>
<keyword evidence="2" id="KW-1185">Reference proteome</keyword>
<dbReference type="Gene3D" id="2.130.10.30">
    <property type="entry name" value="Regulator of chromosome condensation 1/beta-lactamase-inhibitor protein II"/>
    <property type="match status" value="1"/>
</dbReference>
<dbReference type="RefSeq" id="XP_044544679.1">
    <property type="nucleotide sequence ID" value="XM_044699503.1"/>
</dbReference>